<comment type="caution">
    <text evidence="1">The sequence shown here is derived from an EMBL/GenBank/DDBJ whole genome shotgun (WGS) entry which is preliminary data.</text>
</comment>
<sequence>MMNMGGKSQSNFWQMIVNDCECNRWLHKYTLRRRENSVLKTIDTSQDGWLMKHSLENCKGNR</sequence>
<dbReference type="Proteomes" id="UP000192343">
    <property type="component" value="Unassembled WGS sequence"/>
</dbReference>
<organism evidence="1 2">
    <name type="scientific">Marispirochaeta aestuarii</name>
    <dbReference type="NCBI Taxonomy" id="1963862"/>
    <lineage>
        <taxon>Bacteria</taxon>
        <taxon>Pseudomonadati</taxon>
        <taxon>Spirochaetota</taxon>
        <taxon>Spirochaetia</taxon>
        <taxon>Spirochaetales</taxon>
        <taxon>Spirochaetaceae</taxon>
        <taxon>Marispirochaeta</taxon>
    </lineage>
</organism>
<dbReference type="AlphaFoldDB" id="A0A1Y1RUC1"/>
<protein>
    <submittedName>
        <fullName evidence="1">Uncharacterized protein</fullName>
    </submittedName>
</protein>
<name>A0A1Y1RUC1_9SPIO</name>
<reference evidence="1 2" key="1">
    <citation type="submission" date="2017-03" db="EMBL/GenBank/DDBJ databases">
        <title>Draft Genome sequence of Marispirochaeta sp. strain JC444.</title>
        <authorList>
            <person name="Shivani Y."/>
            <person name="Subhash Y."/>
            <person name="Sasikala C."/>
            <person name="Ramana C."/>
        </authorList>
    </citation>
    <scope>NUCLEOTIDE SEQUENCE [LARGE SCALE GENOMIC DNA]</scope>
    <source>
        <strain evidence="1 2">JC444</strain>
    </source>
</reference>
<keyword evidence="2" id="KW-1185">Reference proteome</keyword>
<gene>
    <name evidence="1" type="ORF">B4O97_16265</name>
</gene>
<proteinExistence type="predicted"/>
<evidence type="ECO:0000313" key="2">
    <source>
        <dbReference type="Proteomes" id="UP000192343"/>
    </source>
</evidence>
<evidence type="ECO:0000313" key="1">
    <source>
        <dbReference type="EMBL" id="ORC32617.1"/>
    </source>
</evidence>
<dbReference type="STRING" id="1963862.B4O97_16265"/>
<accession>A0A1Y1RUC1</accession>
<dbReference type="EMBL" id="MWQY01000022">
    <property type="protein sequence ID" value="ORC32617.1"/>
    <property type="molecule type" value="Genomic_DNA"/>
</dbReference>